<evidence type="ECO:0000313" key="3">
    <source>
        <dbReference type="Proteomes" id="UP000613580"/>
    </source>
</evidence>
<comment type="caution">
    <text evidence="2">The sequence shown here is derived from an EMBL/GenBank/DDBJ whole genome shotgun (WGS) entry which is preliminary data.</text>
</comment>
<evidence type="ECO:0000259" key="1">
    <source>
        <dbReference type="Pfam" id="PF15055"/>
    </source>
</evidence>
<reference evidence="2" key="1">
    <citation type="submission" date="2020-05" db="EMBL/GenBank/DDBJ databases">
        <title>Mycena genomes resolve the evolution of fungal bioluminescence.</title>
        <authorList>
            <person name="Tsai I.J."/>
        </authorList>
    </citation>
    <scope>NUCLEOTIDE SEQUENCE</scope>
    <source>
        <strain evidence="2">110903Hualien_Pintung</strain>
    </source>
</reference>
<dbReference type="Proteomes" id="UP000613580">
    <property type="component" value="Unassembled WGS sequence"/>
</dbReference>
<dbReference type="EMBL" id="JACAZE010000004">
    <property type="protein sequence ID" value="KAF7318305.1"/>
    <property type="molecule type" value="Genomic_DNA"/>
</dbReference>
<name>A0A8H6TG86_MYCCL</name>
<keyword evidence="3" id="KW-1185">Reference proteome</keyword>
<evidence type="ECO:0000313" key="2">
    <source>
        <dbReference type="EMBL" id="KAF7318305.1"/>
    </source>
</evidence>
<dbReference type="OrthoDB" id="6604875at2759"/>
<dbReference type="Pfam" id="PF15055">
    <property type="entry name" value="DMAC1_Dmo2"/>
    <property type="match status" value="1"/>
</dbReference>
<dbReference type="InterPro" id="IPR028036">
    <property type="entry name" value="DMAC1-like_dom"/>
</dbReference>
<sequence>MSTHPQQECLACRISGTATFTGLGLYALWQSRAAAPGGRASKRIIAVFGVAMLVGGVVRWRQTGAQAQQQAEERAGVPIPTR</sequence>
<dbReference type="AlphaFoldDB" id="A0A8H6TG86"/>
<protein>
    <submittedName>
        <fullName evidence="2">DUF4536 domain-containing protein</fullName>
    </submittedName>
</protein>
<organism evidence="2 3">
    <name type="scientific">Mycena chlorophos</name>
    <name type="common">Agaric fungus</name>
    <name type="synonym">Agaricus chlorophos</name>
    <dbReference type="NCBI Taxonomy" id="658473"/>
    <lineage>
        <taxon>Eukaryota</taxon>
        <taxon>Fungi</taxon>
        <taxon>Dikarya</taxon>
        <taxon>Basidiomycota</taxon>
        <taxon>Agaricomycotina</taxon>
        <taxon>Agaricomycetes</taxon>
        <taxon>Agaricomycetidae</taxon>
        <taxon>Agaricales</taxon>
        <taxon>Marasmiineae</taxon>
        <taxon>Mycenaceae</taxon>
        <taxon>Mycena</taxon>
    </lineage>
</organism>
<feature type="domain" description="Distal membrane-arm assembly complex protein 1-like" evidence="1">
    <location>
        <begin position="8"/>
        <end position="48"/>
    </location>
</feature>
<proteinExistence type="predicted"/>
<gene>
    <name evidence="2" type="ORF">HMN09_00339300</name>
</gene>
<accession>A0A8H6TG86</accession>